<dbReference type="InterPro" id="IPR036388">
    <property type="entry name" value="WH-like_DNA-bd_sf"/>
</dbReference>
<dbReference type="RefSeq" id="WP_265967159.1">
    <property type="nucleotide sequence ID" value="NZ_JAPEVI010000003.1"/>
</dbReference>
<dbReference type="InterPro" id="IPR001845">
    <property type="entry name" value="HTH_ArsR_DNA-bd_dom"/>
</dbReference>
<comment type="caution">
    <text evidence="5">The sequence shown here is derived from an EMBL/GenBank/DDBJ whole genome shotgun (WGS) entry which is preliminary data.</text>
</comment>
<dbReference type="PANTHER" id="PTHR33154:SF33">
    <property type="entry name" value="TRANSCRIPTIONAL REPRESSOR SDPR"/>
    <property type="match status" value="1"/>
</dbReference>
<dbReference type="InterPro" id="IPR051081">
    <property type="entry name" value="HTH_MetalResp_TranReg"/>
</dbReference>
<dbReference type="PROSITE" id="PS50987">
    <property type="entry name" value="HTH_ARSR_2"/>
    <property type="match status" value="1"/>
</dbReference>
<dbReference type="Pfam" id="PF01022">
    <property type="entry name" value="HTH_5"/>
    <property type="match status" value="1"/>
</dbReference>
<gene>
    <name evidence="5" type="ORF">ON753_13990</name>
</gene>
<evidence type="ECO:0000256" key="3">
    <source>
        <dbReference type="ARBA" id="ARBA00023163"/>
    </source>
</evidence>
<evidence type="ECO:0000256" key="2">
    <source>
        <dbReference type="ARBA" id="ARBA00023125"/>
    </source>
</evidence>
<dbReference type="InterPro" id="IPR036390">
    <property type="entry name" value="WH_DNA-bd_sf"/>
</dbReference>
<keyword evidence="2" id="KW-0238">DNA-binding</keyword>
<keyword evidence="1" id="KW-0805">Transcription regulation</keyword>
<sequence length="121" mass="13190">MNDQQDALSAANAGSIQKIFEALASAPRRKILAYLSNSSLTAGEIADRFDMSKPSISQHLGILEGAGLVRKEKKGQYIHYSIVQANLANTLNGYVQEICPVSRPLKKESAALEKTRSQDRS</sequence>
<dbReference type="PANTHER" id="PTHR33154">
    <property type="entry name" value="TRANSCRIPTIONAL REGULATOR, ARSR FAMILY"/>
    <property type="match status" value="1"/>
</dbReference>
<evidence type="ECO:0000313" key="5">
    <source>
        <dbReference type="EMBL" id="MCX2723469.1"/>
    </source>
</evidence>
<dbReference type="PRINTS" id="PR00778">
    <property type="entry name" value="HTHARSR"/>
</dbReference>
<proteinExistence type="predicted"/>
<organism evidence="5 6">
    <name type="scientific">Roseibium salinum</name>
    <dbReference type="NCBI Taxonomy" id="1604349"/>
    <lineage>
        <taxon>Bacteria</taxon>
        <taxon>Pseudomonadati</taxon>
        <taxon>Pseudomonadota</taxon>
        <taxon>Alphaproteobacteria</taxon>
        <taxon>Hyphomicrobiales</taxon>
        <taxon>Stappiaceae</taxon>
        <taxon>Roseibium</taxon>
    </lineage>
</organism>
<dbReference type="SMART" id="SM00418">
    <property type="entry name" value="HTH_ARSR"/>
    <property type="match status" value="1"/>
</dbReference>
<dbReference type="NCBIfam" id="NF033788">
    <property type="entry name" value="HTH_metalloreg"/>
    <property type="match status" value="1"/>
</dbReference>
<keyword evidence="6" id="KW-1185">Reference proteome</keyword>
<protein>
    <submittedName>
        <fullName evidence="5">Metalloregulator ArsR/SmtB family transcription factor</fullName>
    </submittedName>
</protein>
<dbReference type="Gene3D" id="1.10.10.10">
    <property type="entry name" value="Winged helix-like DNA-binding domain superfamily/Winged helix DNA-binding domain"/>
    <property type="match status" value="1"/>
</dbReference>
<dbReference type="EMBL" id="JAPEVI010000003">
    <property type="protein sequence ID" value="MCX2723469.1"/>
    <property type="molecule type" value="Genomic_DNA"/>
</dbReference>
<dbReference type="CDD" id="cd00090">
    <property type="entry name" value="HTH_ARSR"/>
    <property type="match status" value="1"/>
</dbReference>
<accession>A0ABT3R2Q0</accession>
<dbReference type="InterPro" id="IPR011991">
    <property type="entry name" value="ArsR-like_HTH"/>
</dbReference>
<name>A0ABT3R2Q0_9HYPH</name>
<evidence type="ECO:0000259" key="4">
    <source>
        <dbReference type="PROSITE" id="PS50987"/>
    </source>
</evidence>
<dbReference type="Proteomes" id="UP001300261">
    <property type="component" value="Unassembled WGS sequence"/>
</dbReference>
<keyword evidence="3" id="KW-0804">Transcription</keyword>
<feature type="domain" description="HTH arsR-type" evidence="4">
    <location>
        <begin position="8"/>
        <end position="102"/>
    </location>
</feature>
<dbReference type="SUPFAM" id="SSF46785">
    <property type="entry name" value="Winged helix' DNA-binding domain"/>
    <property type="match status" value="1"/>
</dbReference>
<reference evidence="5 6" key="1">
    <citation type="journal article" date="2016" name="Int. J. Syst. Evol. Microbiol.">
        <title>Labrenzia salina sp. nov., isolated from the rhizosphere of the halophyte Arthrocnemum macrostachyum.</title>
        <authorList>
            <person name="Camacho M."/>
            <person name="Redondo-Gomez S."/>
            <person name="Rodriguez-Llorente I."/>
            <person name="Rohde M."/>
            <person name="Sproer C."/>
            <person name="Schumann P."/>
            <person name="Klenk H.P."/>
            <person name="Montero-Calasanz M.D.C."/>
        </authorList>
    </citation>
    <scope>NUCLEOTIDE SEQUENCE [LARGE SCALE GENOMIC DNA]</scope>
    <source>
        <strain evidence="5 6">DSM 29163</strain>
    </source>
</reference>
<evidence type="ECO:0000313" key="6">
    <source>
        <dbReference type="Proteomes" id="UP001300261"/>
    </source>
</evidence>
<evidence type="ECO:0000256" key="1">
    <source>
        <dbReference type="ARBA" id="ARBA00023015"/>
    </source>
</evidence>